<organism evidence="2 3">
    <name type="scientific">Haemaphysalis longicornis</name>
    <name type="common">Bush tick</name>
    <dbReference type="NCBI Taxonomy" id="44386"/>
    <lineage>
        <taxon>Eukaryota</taxon>
        <taxon>Metazoa</taxon>
        <taxon>Ecdysozoa</taxon>
        <taxon>Arthropoda</taxon>
        <taxon>Chelicerata</taxon>
        <taxon>Arachnida</taxon>
        <taxon>Acari</taxon>
        <taxon>Parasitiformes</taxon>
        <taxon>Ixodida</taxon>
        <taxon>Ixodoidea</taxon>
        <taxon>Ixodidae</taxon>
        <taxon>Haemaphysalinae</taxon>
        <taxon>Haemaphysalis</taxon>
    </lineage>
</organism>
<protein>
    <submittedName>
        <fullName evidence="2">Uncharacterized protein</fullName>
    </submittedName>
</protein>
<feature type="region of interest" description="Disordered" evidence="1">
    <location>
        <begin position="190"/>
        <end position="254"/>
    </location>
</feature>
<name>A0A9J6GAM8_HAELO</name>
<dbReference type="OrthoDB" id="6491046at2759"/>
<proteinExistence type="predicted"/>
<evidence type="ECO:0000313" key="2">
    <source>
        <dbReference type="EMBL" id="KAH9371801.1"/>
    </source>
</evidence>
<feature type="compositionally biased region" description="Polar residues" evidence="1">
    <location>
        <begin position="240"/>
        <end position="254"/>
    </location>
</feature>
<dbReference type="EMBL" id="JABSTR010000005">
    <property type="protein sequence ID" value="KAH9371801.1"/>
    <property type="molecule type" value="Genomic_DNA"/>
</dbReference>
<gene>
    <name evidence="2" type="ORF">HPB48_001400</name>
</gene>
<dbReference type="Proteomes" id="UP000821853">
    <property type="component" value="Chromosome 3"/>
</dbReference>
<reference evidence="2 3" key="1">
    <citation type="journal article" date="2020" name="Cell">
        <title>Large-Scale Comparative Analyses of Tick Genomes Elucidate Their Genetic Diversity and Vector Capacities.</title>
        <authorList>
            <consortium name="Tick Genome and Microbiome Consortium (TIGMIC)"/>
            <person name="Jia N."/>
            <person name="Wang J."/>
            <person name="Shi W."/>
            <person name="Du L."/>
            <person name="Sun Y."/>
            <person name="Zhan W."/>
            <person name="Jiang J.F."/>
            <person name="Wang Q."/>
            <person name="Zhang B."/>
            <person name="Ji P."/>
            <person name="Bell-Sakyi L."/>
            <person name="Cui X.M."/>
            <person name="Yuan T.T."/>
            <person name="Jiang B.G."/>
            <person name="Yang W.F."/>
            <person name="Lam T.T."/>
            <person name="Chang Q.C."/>
            <person name="Ding S.J."/>
            <person name="Wang X.J."/>
            <person name="Zhu J.G."/>
            <person name="Ruan X.D."/>
            <person name="Zhao L."/>
            <person name="Wei J.T."/>
            <person name="Ye R.Z."/>
            <person name="Que T.C."/>
            <person name="Du C.H."/>
            <person name="Zhou Y.H."/>
            <person name="Cheng J.X."/>
            <person name="Dai P.F."/>
            <person name="Guo W.B."/>
            <person name="Han X.H."/>
            <person name="Huang E.J."/>
            <person name="Li L.F."/>
            <person name="Wei W."/>
            <person name="Gao Y.C."/>
            <person name="Liu J.Z."/>
            <person name="Shao H.Z."/>
            <person name="Wang X."/>
            <person name="Wang C.C."/>
            <person name="Yang T.C."/>
            <person name="Huo Q.B."/>
            <person name="Li W."/>
            <person name="Chen H.Y."/>
            <person name="Chen S.E."/>
            <person name="Zhou L.G."/>
            <person name="Ni X.B."/>
            <person name="Tian J.H."/>
            <person name="Sheng Y."/>
            <person name="Liu T."/>
            <person name="Pan Y.S."/>
            <person name="Xia L.Y."/>
            <person name="Li J."/>
            <person name="Zhao F."/>
            <person name="Cao W.C."/>
        </authorList>
    </citation>
    <scope>NUCLEOTIDE SEQUENCE [LARGE SCALE GENOMIC DNA]</scope>
    <source>
        <strain evidence="2">HaeL-2018</strain>
    </source>
</reference>
<accession>A0A9J6GAM8</accession>
<evidence type="ECO:0000256" key="1">
    <source>
        <dbReference type="SAM" id="MobiDB-lite"/>
    </source>
</evidence>
<evidence type="ECO:0000313" key="3">
    <source>
        <dbReference type="Proteomes" id="UP000821853"/>
    </source>
</evidence>
<keyword evidence="3" id="KW-1185">Reference proteome</keyword>
<dbReference type="AlphaFoldDB" id="A0A9J6GAM8"/>
<sequence>MSMTCFLQEKKSSRAYFPAHADMNNHVQAALKKDRFSTIDQENMAVLTERLRTEEPETQTFYRLYAAGGCEEARVINDNAPEPSVILLRPVTASRLESTDTSLVQVGPTFTAIQSEFPAAPWSTDGDSGRTPGVCAGTRQRGGEALFTNMAARQLSGTTIPRPWLGQWFWRTQQKSLHRVNLSAIKTCSSSWNAAPGDNPRRHPPPRRGGRLPQTSEMTPSAQRRHTAVLLASKHRSENPNHSQDSTRTTIKQS</sequence>
<dbReference type="VEuPathDB" id="VectorBase:HLOH_044629"/>
<comment type="caution">
    <text evidence="2">The sequence shown here is derived from an EMBL/GenBank/DDBJ whole genome shotgun (WGS) entry which is preliminary data.</text>
</comment>